<dbReference type="PANTHER" id="PTHR13847">
    <property type="entry name" value="SARCOSINE DEHYDROGENASE-RELATED"/>
    <property type="match status" value="1"/>
</dbReference>
<dbReference type="Gene3D" id="3.30.9.10">
    <property type="entry name" value="D-Amino Acid Oxidase, subunit A, domain 2"/>
    <property type="match status" value="1"/>
</dbReference>
<evidence type="ECO:0000313" key="4">
    <source>
        <dbReference type="Proteomes" id="UP000589292"/>
    </source>
</evidence>
<dbReference type="Gene3D" id="3.50.50.60">
    <property type="entry name" value="FAD/NAD(P)-binding domain"/>
    <property type="match status" value="1"/>
</dbReference>
<feature type="domain" description="FAD dependent oxidoreductase" evidence="2">
    <location>
        <begin position="5"/>
        <end position="368"/>
    </location>
</feature>
<name>A0A7V8RE46_9SPHN</name>
<accession>A0A7V8RE46</accession>
<keyword evidence="1" id="KW-0560">Oxidoreductase</keyword>
<reference evidence="3 4" key="1">
    <citation type="journal article" date="1994" name="Int. J. Syst. Bacteriol.">
        <title>Phylogenetic positions of novel aerobic, bacteriochlorophyll a-containing bacteria and description of Roseococcus thiosulfatophilus gen. nov., sp. nov., Erythromicrobium ramosum gen. nov., sp. nov., and Erythrobacter litoralis sp. nov.</title>
        <authorList>
            <person name="Yurkov V."/>
            <person name="Stackebrandt E."/>
            <person name="Holmes A."/>
            <person name="Fuerst J.A."/>
            <person name="Hugenholtz P."/>
            <person name="Golecki J."/>
            <person name="Gad'on N."/>
            <person name="Gorlenko V.M."/>
            <person name="Kompantseva E.I."/>
            <person name="Drews G."/>
        </authorList>
    </citation>
    <scope>NUCLEOTIDE SEQUENCE [LARGE SCALE GENOMIC DNA]</scope>
    <source>
        <strain evidence="3 4">KR-99</strain>
    </source>
</reference>
<dbReference type="InterPro" id="IPR036188">
    <property type="entry name" value="FAD/NAD-bd_sf"/>
</dbReference>
<dbReference type="Proteomes" id="UP000589292">
    <property type="component" value="Unassembled WGS sequence"/>
</dbReference>
<keyword evidence="4" id="KW-1185">Reference proteome</keyword>
<sequence>MTAVDVLIVGGGLTGCATAWHLAERGASVMLVEAGELNGGASGQNAGSLHFQIERRFLENGPALAEQASRVLALNRLAIQDWRALDQQFGPAMEIVMHGGLMVAESDAEVALLERKAAREAEFGVPTQLLDGAGVAAIAPYLSPGIRAATWLADEGHANPRTITRLLAARAIEGGAEVRSHTRLADIGRSAIGFQVTLASGEGREQVRADRVLLATGAATMRTGVLFNLHLPVFPAGLTMTATERTAPMIGHLVQHVGRRLSMKQAESGNILIGGGWASRLQRGETGFDLSRPATIDPEALRANLKAAADTVPRVAALNIIRSWTGIVALTADQLPLVGAVSRVPGLYVAAGGSGFTLGPTFARLLAAEMAGERGGDGELALFSPDRFDHLNGFMG</sequence>
<dbReference type="SUPFAM" id="SSF51905">
    <property type="entry name" value="FAD/NAD(P)-binding domain"/>
    <property type="match status" value="1"/>
</dbReference>
<evidence type="ECO:0000259" key="2">
    <source>
        <dbReference type="Pfam" id="PF01266"/>
    </source>
</evidence>
<organism evidence="3 4">
    <name type="scientific">Sphingomonas ursincola</name>
    <dbReference type="NCBI Taxonomy" id="56361"/>
    <lineage>
        <taxon>Bacteria</taxon>
        <taxon>Pseudomonadati</taxon>
        <taxon>Pseudomonadota</taxon>
        <taxon>Alphaproteobacteria</taxon>
        <taxon>Sphingomonadales</taxon>
        <taxon>Sphingomonadaceae</taxon>
        <taxon>Sphingomonas</taxon>
    </lineage>
</organism>
<dbReference type="AlphaFoldDB" id="A0A7V8RE46"/>
<dbReference type="RefSeq" id="WP_181267456.1">
    <property type="nucleotide sequence ID" value="NZ_BAAAGB010000001.1"/>
</dbReference>
<dbReference type="EMBL" id="VDES01000002">
    <property type="protein sequence ID" value="MBA1374763.1"/>
    <property type="molecule type" value="Genomic_DNA"/>
</dbReference>
<gene>
    <name evidence="3" type="ORF">FG486_10455</name>
</gene>
<dbReference type="GO" id="GO:0005737">
    <property type="term" value="C:cytoplasm"/>
    <property type="evidence" value="ECO:0007669"/>
    <property type="project" value="TreeGrafter"/>
</dbReference>
<comment type="caution">
    <text evidence="3">The sequence shown here is derived from an EMBL/GenBank/DDBJ whole genome shotgun (WGS) entry which is preliminary data.</text>
</comment>
<dbReference type="Pfam" id="PF01266">
    <property type="entry name" value="DAO"/>
    <property type="match status" value="1"/>
</dbReference>
<evidence type="ECO:0000256" key="1">
    <source>
        <dbReference type="ARBA" id="ARBA00023002"/>
    </source>
</evidence>
<protein>
    <submittedName>
        <fullName evidence="3">FAD-binding oxidoreductase</fullName>
    </submittedName>
</protein>
<dbReference type="InterPro" id="IPR006076">
    <property type="entry name" value="FAD-dep_OxRdtase"/>
</dbReference>
<dbReference type="GO" id="GO:0016491">
    <property type="term" value="F:oxidoreductase activity"/>
    <property type="evidence" value="ECO:0007669"/>
    <property type="project" value="UniProtKB-KW"/>
</dbReference>
<proteinExistence type="predicted"/>
<evidence type="ECO:0000313" key="3">
    <source>
        <dbReference type="EMBL" id="MBA1374763.1"/>
    </source>
</evidence>